<gene>
    <name evidence="12" type="primary">tmk</name>
    <name evidence="14" type="ORF">CRV11_01095</name>
</gene>
<reference evidence="14 15" key="1">
    <citation type="journal article" date="2018" name="Genome Biol. Evol.">
        <title>Cladogenesis and Genomic Streamlining in Extracellular Endosymbionts of Tropical Stink Bugs.</title>
        <authorList>
            <person name="Otero-Bravo A."/>
            <person name="Goffredi S."/>
            <person name="Sabree Z.L."/>
        </authorList>
    </citation>
    <scope>NUCLEOTIDE SEQUENCE [LARGE SCALE GENOMIC DNA]</scope>
    <source>
        <strain evidence="14 15">SoET</strain>
    </source>
</reference>
<dbReference type="RefSeq" id="WP_136131509.1">
    <property type="nucleotide sequence ID" value="NZ_PDKS01000001.1"/>
</dbReference>
<dbReference type="GO" id="GO:0004798">
    <property type="term" value="F:dTMP kinase activity"/>
    <property type="evidence" value="ECO:0007669"/>
    <property type="project" value="UniProtKB-UniRule"/>
</dbReference>
<comment type="catalytic activity">
    <reaction evidence="10 12">
        <text>dTMP + ATP = dTDP + ADP</text>
        <dbReference type="Rhea" id="RHEA:13517"/>
        <dbReference type="ChEBI" id="CHEBI:30616"/>
        <dbReference type="ChEBI" id="CHEBI:58369"/>
        <dbReference type="ChEBI" id="CHEBI:63528"/>
        <dbReference type="ChEBI" id="CHEBI:456216"/>
        <dbReference type="EC" id="2.7.4.9"/>
    </reaction>
</comment>
<evidence type="ECO:0000256" key="8">
    <source>
        <dbReference type="ARBA" id="ARBA00022840"/>
    </source>
</evidence>
<organism evidence="14 15">
    <name type="scientific">Candidatus Pantoea edessiphila</name>
    <dbReference type="NCBI Taxonomy" id="2044610"/>
    <lineage>
        <taxon>Bacteria</taxon>
        <taxon>Pseudomonadati</taxon>
        <taxon>Pseudomonadota</taxon>
        <taxon>Gammaproteobacteria</taxon>
        <taxon>Enterobacterales</taxon>
        <taxon>Erwiniaceae</taxon>
        <taxon>Pantoea</taxon>
    </lineage>
</organism>
<keyword evidence="7 12" id="KW-0418">Kinase</keyword>
<proteinExistence type="inferred from homology"/>
<dbReference type="GO" id="GO:0006235">
    <property type="term" value="P:dTTP biosynthetic process"/>
    <property type="evidence" value="ECO:0007669"/>
    <property type="project" value="UniProtKB-UniRule"/>
</dbReference>
<dbReference type="InterPro" id="IPR027417">
    <property type="entry name" value="P-loop_NTPase"/>
</dbReference>
<keyword evidence="5 12" id="KW-0545">Nucleotide biosynthesis</keyword>
<evidence type="ECO:0000256" key="12">
    <source>
        <dbReference type="HAMAP-Rule" id="MF_00165"/>
    </source>
</evidence>
<evidence type="ECO:0000256" key="2">
    <source>
        <dbReference type="ARBA" id="ARBA00012980"/>
    </source>
</evidence>
<protein>
    <recommendedName>
        <fullName evidence="3 12">Thymidylate kinase</fullName>
        <ecNumber evidence="2 12">2.7.4.9</ecNumber>
    </recommendedName>
    <alternativeName>
        <fullName evidence="9 12">dTMP kinase</fullName>
    </alternativeName>
</protein>
<dbReference type="PANTHER" id="PTHR10344">
    <property type="entry name" value="THYMIDYLATE KINASE"/>
    <property type="match status" value="1"/>
</dbReference>
<feature type="domain" description="Thymidylate kinase-like" evidence="13">
    <location>
        <begin position="8"/>
        <end position="197"/>
    </location>
</feature>
<evidence type="ECO:0000256" key="11">
    <source>
        <dbReference type="ARBA" id="ARBA00057735"/>
    </source>
</evidence>
<dbReference type="Proteomes" id="UP000296034">
    <property type="component" value="Unassembled WGS sequence"/>
</dbReference>
<evidence type="ECO:0000256" key="10">
    <source>
        <dbReference type="ARBA" id="ARBA00048743"/>
    </source>
</evidence>
<evidence type="ECO:0000259" key="13">
    <source>
        <dbReference type="Pfam" id="PF02223"/>
    </source>
</evidence>
<dbReference type="SUPFAM" id="SSF52540">
    <property type="entry name" value="P-loop containing nucleoside triphosphate hydrolases"/>
    <property type="match status" value="1"/>
</dbReference>
<accession>A0A2P5SYV2</accession>
<dbReference type="GO" id="GO:0005524">
    <property type="term" value="F:ATP binding"/>
    <property type="evidence" value="ECO:0007669"/>
    <property type="project" value="UniProtKB-UniRule"/>
</dbReference>
<dbReference type="AlphaFoldDB" id="A0A2P5SYV2"/>
<dbReference type="InterPro" id="IPR018095">
    <property type="entry name" value="Thymidylate_kin_CS"/>
</dbReference>
<dbReference type="HAMAP" id="MF_00165">
    <property type="entry name" value="Thymidylate_kinase"/>
    <property type="match status" value="1"/>
</dbReference>
<dbReference type="FunFam" id="3.40.50.300:FF:000225">
    <property type="entry name" value="Thymidylate kinase"/>
    <property type="match status" value="1"/>
</dbReference>
<evidence type="ECO:0000256" key="4">
    <source>
        <dbReference type="ARBA" id="ARBA00022679"/>
    </source>
</evidence>
<keyword evidence="4 12" id="KW-0808">Transferase</keyword>
<comment type="similarity">
    <text evidence="1 12">Belongs to the thymidylate kinase family.</text>
</comment>
<keyword evidence="6 12" id="KW-0547">Nucleotide-binding</keyword>
<dbReference type="Gene3D" id="3.40.50.300">
    <property type="entry name" value="P-loop containing nucleotide triphosphate hydrolases"/>
    <property type="match status" value="1"/>
</dbReference>
<dbReference type="EMBL" id="PDKS01000001">
    <property type="protein sequence ID" value="PPI87514.1"/>
    <property type="molecule type" value="Genomic_DNA"/>
</dbReference>
<dbReference type="InterPro" id="IPR039430">
    <property type="entry name" value="Thymidylate_kin-like_dom"/>
</dbReference>
<dbReference type="GO" id="GO:0006227">
    <property type="term" value="P:dUDP biosynthetic process"/>
    <property type="evidence" value="ECO:0007669"/>
    <property type="project" value="TreeGrafter"/>
</dbReference>
<dbReference type="PANTHER" id="PTHR10344:SF4">
    <property type="entry name" value="UMP-CMP KINASE 2, MITOCHONDRIAL"/>
    <property type="match status" value="1"/>
</dbReference>
<dbReference type="InterPro" id="IPR018094">
    <property type="entry name" value="Thymidylate_kinase"/>
</dbReference>
<evidence type="ECO:0000256" key="1">
    <source>
        <dbReference type="ARBA" id="ARBA00009776"/>
    </source>
</evidence>
<dbReference type="EC" id="2.7.4.9" evidence="2 12"/>
<dbReference type="GO" id="GO:0006233">
    <property type="term" value="P:dTDP biosynthetic process"/>
    <property type="evidence" value="ECO:0007669"/>
    <property type="project" value="InterPro"/>
</dbReference>
<comment type="caution">
    <text evidence="12">Lacks conserved residue(s) required for the propagation of feature annotation.</text>
</comment>
<dbReference type="OrthoDB" id="9774907at2"/>
<evidence type="ECO:0000313" key="15">
    <source>
        <dbReference type="Proteomes" id="UP000296034"/>
    </source>
</evidence>
<evidence type="ECO:0000256" key="5">
    <source>
        <dbReference type="ARBA" id="ARBA00022727"/>
    </source>
</evidence>
<evidence type="ECO:0000313" key="14">
    <source>
        <dbReference type="EMBL" id="PPI87514.1"/>
    </source>
</evidence>
<evidence type="ECO:0000256" key="9">
    <source>
        <dbReference type="ARBA" id="ARBA00029962"/>
    </source>
</evidence>
<sequence length="210" mass="24208">MKNKFITIEGLESSGKTTACDIIVKTLNEYGIHNENIIITREPGGTPVGESLRNIIKDRNNEHISYKTELLIMYAARVELIENVIKPALNIGQWVISDRHDLSSQAYQGGGRCLGLKMINKLRGMILGSFYPDLTFYLDITADICLKRLQIKGKLDRIEQESLHFFERTRNYYLKIIKQDNSIVLIDATQSLDKVRENLKNFLFDWLKKQ</sequence>
<dbReference type="Pfam" id="PF02223">
    <property type="entry name" value="Thymidylate_kin"/>
    <property type="match status" value="1"/>
</dbReference>
<evidence type="ECO:0000256" key="7">
    <source>
        <dbReference type="ARBA" id="ARBA00022777"/>
    </source>
</evidence>
<comment type="caution">
    <text evidence="14">The sequence shown here is derived from an EMBL/GenBank/DDBJ whole genome shotgun (WGS) entry which is preliminary data.</text>
</comment>
<evidence type="ECO:0000256" key="3">
    <source>
        <dbReference type="ARBA" id="ARBA00017144"/>
    </source>
</evidence>
<dbReference type="CDD" id="cd01672">
    <property type="entry name" value="TMPK"/>
    <property type="match status" value="1"/>
</dbReference>
<dbReference type="GO" id="GO:0005829">
    <property type="term" value="C:cytosol"/>
    <property type="evidence" value="ECO:0007669"/>
    <property type="project" value="TreeGrafter"/>
</dbReference>
<dbReference type="PROSITE" id="PS01331">
    <property type="entry name" value="THYMIDYLATE_KINASE"/>
    <property type="match status" value="1"/>
</dbReference>
<evidence type="ECO:0000256" key="6">
    <source>
        <dbReference type="ARBA" id="ARBA00022741"/>
    </source>
</evidence>
<name>A0A2P5SYV2_9GAMM</name>
<comment type="function">
    <text evidence="11 12">Phosphorylation of dTMP to form dTDP in both de novo and salvage pathways of dTTP synthesis.</text>
</comment>
<keyword evidence="8 12" id="KW-0067">ATP-binding</keyword>
<dbReference type="NCBIfam" id="TIGR00041">
    <property type="entry name" value="DTMP_kinase"/>
    <property type="match status" value="1"/>
</dbReference>